<dbReference type="InterPro" id="IPR050245">
    <property type="entry name" value="PrsA_foldase"/>
</dbReference>
<feature type="chain" id="PRO_5045478848" evidence="2">
    <location>
        <begin position="22"/>
        <end position="407"/>
    </location>
</feature>
<keyword evidence="2" id="KW-0732">Signal</keyword>
<name>A0ABR7EHA1_9FIRM</name>
<evidence type="ECO:0000313" key="4">
    <source>
        <dbReference type="EMBL" id="MBC5649156.1"/>
    </source>
</evidence>
<dbReference type="RefSeq" id="WP_186858608.1">
    <property type="nucleotide sequence ID" value="NZ_JACOON010000007.1"/>
</dbReference>
<dbReference type="SUPFAM" id="SSF109998">
    <property type="entry name" value="Triger factor/SurA peptide-binding domain-like"/>
    <property type="match status" value="1"/>
</dbReference>
<evidence type="ECO:0000256" key="2">
    <source>
        <dbReference type="SAM" id="SignalP"/>
    </source>
</evidence>
<sequence length="407" mass="44761">MNRMKKIMITAVCAVLCVALASCSMVSVNEDKDRAQVVAEVNGTEITKGEVLDQVDMNLTVYGMTREQFVEQYGAEQFTAMKEDMLTQFVQNELLYQHAQADGLATDTDDARAEKRQGIEDTLESLRTSIEETANADDTITDKDAYIEEQYAKYVDLYGYGDIDKAVEDSLKTDAINAEVEKLNDEVTYSEDDAKAYYDELMATQKPAIDEDATAYTTYESSGTVVYEPQGARYVKNLLIGLSDDVQSEISSLRQSGDEEGADAKLEEELAKIKADADAALARAKAGEDFDALIEELGSDSGMTVEPAKTKGYLVFPGSGMVEEFETAAMALPSVGSISDLVATDYGYHIIQYTSEGGGEVPFDDVKDSIISTKLSEAQTTHLNETLEKWQEEEAIQTYPDRLSTFV</sequence>
<keyword evidence="1" id="KW-0697">Rotamase</keyword>
<dbReference type="InterPro" id="IPR027304">
    <property type="entry name" value="Trigger_fact/SurA_dom_sf"/>
</dbReference>
<dbReference type="Pfam" id="PF00639">
    <property type="entry name" value="Rotamase"/>
    <property type="match status" value="1"/>
</dbReference>
<dbReference type="PANTHER" id="PTHR47245:SF2">
    <property type="entry name" value="PEPTIDYL-PROLYL CIS-TRANS ISOMERASE HP_0175-RELATED"/>
    <property type="match status" value="1"/>
</dbReference>
<dbReference type="Proteomes" id="UP000606889">
    <property type="component" value="Unassembled WGS sequence"/>
</dbReference>
<dbReference type="InterPro" id="IPR000297">
    <property type="entry name" value="PPIase_PpiC"/>
</dbReference>
<protein>
    <submittedName>
        <fullName evidence="4">Peptidylprolyl isomerase</fullName>
    </submittedName>
</protein>
<dbReference type="EMBL" id="JACOON010000007">
    <property type="protein sequence ID" value="MBC5649156.1"/>
    <property type="molecule type" value="Genomic_DNA"/>
</dbReference>
<reference evidence="4 5" key="1">
    <citation type="submission" date="2020-08" db="EMBL/GenBank/DDBJ databases">
        <title>Genome public.</title>
        <authorList>
            <person name="Liu C."/>
            <person name="Sun Q."/>
        </authorList>
    </citation>
    <scope>NUCLEOTIDE SEQUENCE [LARGE SCALE GENOMIC DNA]</scope>
    <source>
        <strain evidence="4 5">NSJ-35</strain>
    </source>
</reference>
<dbReference type="Gene3D" id="1.10.8.1040">
    <property type="match status" value="1"/>
</dbReference>
<gene>
    <name evidence="4" type="ORF">H8S18_12475</name>
</gene>
<feature type="domain" description="PpiC" evidence="3">
    <location>
        <begin position="230"/>
        <end position="355"/>
    </location>
</feature>
<dbReference type="PANTHER" id="PTHR47245">
    <property type="entry name" value="PEPTIDYLPROLYL ISOMERASE"/>
    <property type="match status" value="1"/>
</dbReference>
<dbReference type="Pfam" id="PF13624">
    <property type="entry name" value="SurA_N_3"/>
    <property type="match status" value="1"/>
</dbReference>
<dbReference type="GO" id="GO:0016853">
    <property type="term" value="F:isomerase activity"/>
    <property type="evidence" value="ECO:0007669"/>
    <property type="project" value="UniProtKB-KW"/>
</dbReference>
<dbReference type="PROSITE" id="PS50198">
    <property type="entry name" value="PPIC_PPIASE_2"/>
    <property type="match status" value="1"/>
</dbReference>
<accession>A0ABR7EHA1</accession>
<evidence type="ECO:0000256" key="1">
    <source>
        <dbReference type="PROSITE-ProRule" id="PRU00278"/>
    </source>
</evidence>
<organism evidence="4 5">
    <name type="scientific">Christensenella tenuis</name>
    <dbReference type="NCBI Taxonomy" id="2763033"/>
    <lineage>
        <taxon>Bacteria</taxon>
        <taxon>Bacillati</taxon>
        <taxon>Bacillota</taxon>
        <taxon>Clostridia</taxon>
        <taxon>Christensenellales</taxon>
        <taxon>Christensenellaceae</taxon>
        <taxon>Christensenella</taxon>
    </lineage>
</organism>
<keyword evidence="1 4" id="KW-0413">Isomerase</keyword>
<evidence type="ECO:0000259" key="3">
    <source>
        <dbReference type="PROSITE" id="PS50198"/>
    </source>
</evidence>
<dbReference type="InterPro" id="IPR046357">
    <property type="entry name" value="PPIase_dom_sf"/>
</dbReference>
<keyword evidence="5" id="KW-1185">Reference proteome</keyword>
<proteinExistence type="predicted"/>
<comment type="caution">
    <text evidence="4">The sequence shown here is derived from an EMBL/GenBank/DDBJ whole genome shotgun (WGS) entry which is preliminary data.</text>
</comment>
<dbReference type="Gene3D" id="3.10.50.40">
    <property type="match status" value="1"/>
</dbReference>
<feature type="signal peptide" evidence="2">
    <location>
        <begin position="1"/>
        <end position="21"/>
    </location>
</feature>
<dbReference type="PROSITE" id="PS51257">
    <property type="entry name" value="PROKAR_LIPOPROTEIN"/>
    <property type="match status" value="1"/>
</dbReference>
<dbReference type="SUPFAM" id="SSF54534">
    <property type="entry name" value="FKBP-like"/>
    <property type="match status" value="1"/>
</dbReference>
<evidence type="ECO:0000313" key="5">
    <source>
        <dbReference type="Proteomes" id="UP000606889"/>
    </source>
</evidence>